<sequence length="399" mass="42721">MVSATTHEASAEEQAASRLWVERLSLTGFRTYASAALELGPEPVVLTGPNGSGKTNVLEAVSLLAPGQGLRQAPLADLAKTGGDGSWSVAARVHTAVGPVTIGTGRTATERYDNRPAARLVRIDGEPKSGSGALADYVEMVWITPATDGLFTGPASERRRFLDRLIVCFDTGHRTRANRFERAMAQRNRLLSDGVTRSAELDGFELVMAEMGIAMAAARAEAVAALGAVIAARRTRDPESPFPWSDVALEGAVDADLATRPAVDVEDAYARRLREVRERDRGAGRALDGPHRSDLAVAHGPKQTAARLCSTGEQKALLMGLLLAHAELVTARRDSVAPMMLLDEVTAHLDGDRRAALFEELLRLGTQAWMTGTDRDAFSSLAGRAQFWRVSDGFVTRAG</sequence>
<dbReference type="InterPro" id="IPR027417">
    <property type="entry name" value="P-loop_NTPase"/>
</dbReference>
<dbReference type="PATRIC" id="fig|1029756.8.peg.188"/>
<dbReference type="GO" id="GO:0005737">
    <property type="term" value="C:cytoplasm"/>
    <property type="evidence" value="ECO:0007669"/>
    <property type="project" value="UniProtKB-SubCell"/>
</dbReference>
<dbReference type="GO" id="GO:0005524">
    <property type="term" value="F:ATP binding"/>
    <property type="evidence" value="ECO:0007669"/>
    <property type="project" value="UniProtKB-UniRule"/>
</dbReference>
<dbReference type="GO" id="GO:0000731">
    <property type="term" value="P:DNA synthesis involved in DNA repair"/>
    <property type="evidence" value="ECO:0007669"/>
    <property type="project" value="TreeGrafter"/>
</dbReference>
<keyword evidence="4 9" id="KW-0963">Cytoplasm</keyword>
<dbReference type="InterPro" id="IPR018078">
    <property type="entry name" value="DNA-binding_RecF_CS"/>
</dbReference>
<evidence type="ECO:0000256" key="8">
    <source>
        <dbReference type="ARBA" id="ARBA00023125"/>
    </source>
</evidence>
<dbReference type="EMBL" id="CP006912">
    <property type="protein sequence ID" value="AHB47279.1"/>
    <property type="molecule type" value="Genomic_DNA"/>
</dbReference>
<dbReference type="KEGG" id="hni:W911_00875"/>
<evidence type="ECO:0000256" key="3">
    <source>
        <dbReference type="ARBA" id="ARBA00020170"/>
    </source>
</evidence>
<keyword evidence="9" id="KW-0227">DNA damage</keyword>
<proteinExistence type="inferred from homology"/>
<evidence type="ECO:0000259" key="10">
    <source>
        <dbReference type="Pfam" id="PF02463"/>
    </source>
</evidence>
<comment type="similarity">
    <text evidence="2 9">Belongs to the RecF family.</text>
</comment>
<dbReference type="InterPro" id="IPR003395">
    <property type="entry name" value="RecF/RecN/SMC_N"/>
</dbReference>
<dbReference type="GO" id="GO:0009432">
    <property type="term" value="P:SOS response"/>
    <property type="evidence" value="ECO:0007669"/>
    <property type="project" value="UniProtKB-UniRule"/>
</dbReference>
<dbReference type="GO" id="GO:0006302">
    <property type="term" value="P:double-strand break repair"/>
    <property type="evidence" value="ECO:0007669"/>
    <property type="project" value="TreeGrafter"/>
</dbReference>
<name>V5SBC3_9HYPH</name>
<evidence type="ECO:0000256" key="6">
    <source>
        <dbReference type="ARBA" id="ARBA00022741"/>
    </source>
</evidence>
<dbReference type="Gene3D" id="3.40.50.300">
    <property type="entry name" value="P-loop containing nucleotide triphosphate hydrolases"/>
    <property type="match status" value="1"/>
</dbReference>
<dbReference type="Gene3D" id="1.20.1050.90">
    <property type="entry name" value="RecF/RecN/SMC, N-terminal domain"/>
    <property type="match status" value="1"/>
</dbReference>
<keyword evidence="5 9" id="KW-0235">DNA replication</keyword>
<keyword evidence="9" id="KW-0234">DNA repair</keyword>
<organism evidence="11 12">
    <name type="scientific">Hyphomicrobium nitrativorans NL23</name>
    <dbReference type="NCBI Taxonomy" id="1029756"/>
    <lineage>
        <taxon>Bacteria</taxon>
        <taxon>Pseudomonadati</taxon>
        <taxon>Pseudomonadota</taxon>
        <taxon>Alphaproteobacteria</taxon>
        <taxon>Hyphomicrobiales</taxon>
        <taxon>Hyphomicrobiaceae</taxon>
        <taxon>Hyphomicrobium</taxon>
    </lineage>
</organism>
<dbReference type="HAMAP" id="MF_00365">
    <property type="entry name" value="RecF"/>
    <property type="match status" value="1"/>
</dbReference>
<keyword evidence="6 9" id="KW-0547">Nucleotide-binding</keyword>
<dbReference type="HOGENOM" id="CLU_040267_2_0_5"/>
<evidence type="ECO:0000256" key="1">
    <source>
        <dbReference type="ARBA" id="ARBA00004496"/>
    </source>
</evidence>
<keyword evidence="8 9" id="KW-0238">DNA-binding</keyword>
<evidence type="ECO:0000256" key="4">
    <source>
        <dbReference type="ARBA" id="ARBA00022490"/>
    </source>
</evidence>
<keyword evidence="9" id="KW-0742">SOS response</keyword>
<protein>
    <recommendedName>
        <fullName evidence="3 9">DNA replication and repair protein RecF</fullName>
    </recommendedName>
</protein>
<keyword evidence="7 9" id="KW-0067">ATP-binding</keyword>
<dbReference type="AlphaFoldDB" id="V5SBC3"/>
<evidence type="ECO:0000256" key="7">
    <source>
        <dbReference type="ARBA" id="ARBA00022840"/>
    </source>
</evidence>
<dbReference type="PANTHER" id="PTHR32182">
    <property type="entry name" value="DNA REPLICATION AND REPAIR PROTEIN RECF"/>
    <property type="match status" value="1"/>
</dbReference>
<evidence type="ECO:0000256" key="5">
    <source>
        <dbReference type="ARBA" id="ARBA00022705"/>
    </source>
</evidence>
<comment type="subcellular location">
    <subcellularLocation>
        <location evidence="1 9">Cytoplasm</location>
    </subcellularLocation>
</comment>
<dbReference type="GO" id="GO:0003697">
    <property type="term" value="F:single-stranded DNA binding"/>
    <property type="evidence" value="ECO:0007669"/>
    <property type="project" value="UniProtKB-UniRule"/>
</dbReference>
<dbReference type="PANTHER" id="PTHR32182:SF0">
    <property type="entry name" value="DNA REPLICATION AND REPAIR PROTEIN RECF"/>
    <property type="match status" value="1"/>
</dbReference>
<dbReference type="InterPro" id="IPR042174">
    <property type="entry name" value="RecF_2"/>
</dbReference>
<dbReference type="Pfam" id="PF02463">
    <property type="entry name" value="SMC_N"/>
    <property type="match status" value="1"/>
</dbReference>
<dbReference type="SUPFAM" id="SSF52540">
    <property type="entry name" value="P-loop containing nucleoside triphosphate hydrolases"/>
    <property type="match status" value="1"/>
</dbReference>
<evidence type="ECO:0000313" key="12">
    <source>
        <dbReference type="Proteomes" id="UP000018542"/>
    </source>
</evidence>
<dbReference type="PROSITE" id="PS00617">
    <property type="entry name" value="RECF_1"/>
    <property type="match status" value="1"/>
</dbReference>
<evidence type="ECO:0000313" key="11">
    <source>
        <dbReference type="EMBL" id="AHB47279.1"/>
    </source>
</evidence>
<dbReference type="OrthoDB" id="9803889at2"/>
<evidence type="ECO:0000256" key="2">
    <source>
        <dbReference type="ARBA" id="ARBA00008016"/>
    </source>
</evidence>
<dbReference type="RefSeq" id="WP_023785621.1">
    <property type="nucleotide sequence ID" value="NC_022997.1"/>
</dbReference>
<feature type="domain" description="RecF/RecN/SMC N-terminal" evidence="10">
    <location>
        <begin position="21"/>
        <end position="365"/>
    </location>
</feature>
<dbReference type="InterPro" id="IPR001238">
    <property type="entry name" value="DNA-binding_RecF"/>
</dbReference>
<dbReference type="STRING" id="1029756.W911_00875"/>
<dbReference type="NCBIfam" id="TIGR00611">
    <property type="entry name" value="recf"/>
    <property type="match status" value="1"/>
</dbReference>
<comment type="function">
    <text evidence="9">The RecF protein is involved in DNA metabolism; it is required for DNA replication and normal SOS inducibility. RecF binds preferentially to single-stranded, linear DNA. It also seems to bind ATP.</text>
</comment>
<accession>V5SBC3</accession>
<dbReference type="GO" id="GO:0006260">
    <property type="term" value="P:DNA replication"/>
    <property type="evidence" value="ECO:0007669"/>
    <property type="project" value="UniProtKB-UniRule"/>
</dbReference>
<feature type="binding site" evidence="9">
    <location>
        <begin position="48"/>
        <end position="55"/>
    </location>
    <ligand>
        <name>ATP</name>
        <dbReference type="ChEBI" id="CHEBI:30616"/>
    </ligand>
</feature>
<gene>
    <name evidence="9" type="primary">recF</name>
    <name evidence="11" type="ORF">W911_00875</name>
</gene>
<keyword evidence="12" id="KW-1185">Reference proteome</keyword>
<reference evidence="11 12" key="1">
    <citation type="journal article" date="2014" name="Genome Announc.">
        <title>Complete Genome Sequence of Hyphomicrobium nitrativorans Strain NL23, a Denitrifying Bacterium Isolated from Biofilm of a Methanol-Fed Denitrification System Treating Seawater at the Montreal Biodome.</title>
        <authorList>
            <person name="Martineau C."/>
            <person name="Villeneuve C."/>
            <person name="Mauffrey F."/>
            <person name="Villemur R."/>
        </authorList>
    </citation>
    <scope>NUCLEOTIDE SEQUENCE [LARGE SCALE GENOMIC DNA]</scope>
    <source>
        <strain evidence="11">NL23</strain>
    </source>
</reference>
<evidence type="ECO:0000256" key="9">
    <source>
        <dbReference type="HAMAP-Rule" id="MF_00365"/>
    </source>
</evidence>
<dbReference type="Proteomes" id="UP000018542">
    <property type="component" value="Chromosome"/>
</dbReference>